<keyword evidence="6" id="KW-0238">DNA-binding</keyword>
<dbReference type="AlphaFoldDB" id="X1HIR9"/>
<evidence type="ECO:0000256" key="2">
    <source>
        <dbReference type="ARBA" id="ARBA00022490"/>
    </source>
</evidence>
<dbReference type="PROSITE" id="PS51900">
    <property type="entry name" value="CB"/>
    <property type="match status" value="1"/>
</dbReference>
<keyword evidence="2" id="KW-0963">Cytoplasm</keyword>
<keyword evidence="3" id="KW-0132">Cell division</keyword>
<dbReference type="PROSITE" id="PS51898">
    <property type="entry name" value="TYR_RECOMBINASE"/>
    <property type="match status" value="1"/>
</dbReference>
<proteinExistence type="inferred from homology"/>
<dbReference type="InterPro" id="IPR004107">
    <property type="entry name" value="Integrase_SAM-like_N"/>
</dbReference>
<dbReference type="Pfam" id="PF00589">
    <property type="entry name" value="Phage_integrase"/>
    <property type="match status" value="1"/>
</dbReference>
<evidence type="ECO:0000256" key="8">
    <source>
        <dbReference type="ARBA" id="ARBA00023306"/>
    </source>
</evidence>
<dbReference type="GO" id="GO:0015074">
    <property type="term" value="P:DNA integration"/>
    <property type="evidence" value="ECO:0007669"/>
    <property type="project" value="UniProtKB-KW"/>
</dbReference>
<dbReference type="Pfam" id="PF02899">
    <property type="entry name" value="Phage_int_SAM_1"/>
    <property type="match status" value="1"/>
</dbReference>
<feature type="domain" description="Tyr recombinase" evidence="9">
    <location>
        <begin position="73"/>
        <end position="255"/>
    </location>
</feature>
<evidence type="ECO:0000259" key="9">
    <source>
        <dbReference type="PROSITE" id="PS51898"/>
    </source>
</evidence>
<comment type="subcellular location">
    <subcellularLocation>
        <location evidence="1">Cytoplasm</location>
    </subcellularLocation>
</comment>
<dbReference type="HAMAP" id="MF_01808">
    <property type="entry name" value="Recomb_XerC_XerD"/>
    <property type="match status" value="1"/>
</dbReference>
<dbReference type="InterPro" id="IPR010998">
    <property type="entry name" value="Integrase_recombinase_N"/>
</dbReference>
<accession>X1HIR9</accession>
<sequence length="267" mass="30321">DYLKDDCKVFDIENVDYRHIRNFVGSLIRGGFKKSSAERKLAAVKSFFSFLTKRSYIKNNPATIVKSPRKEKKVPSFLTQLDAERLMNLPVGNKPTDIRNKAILELLYGTGIRAGELCQLDDYSINISRGTVRVKGKGGKERILPLGEMARAAINDYLRARIKLLKKKEEKAFFLNKDGGRLSTRSLQRIVNGFIRKVALLTRASPHTLRHSFATHLLERGADIRSVQELLGHSSLSTTQVYTHITVNRLKKVYMKAHPRAQKSNLK</sequence>
<dbReference type="CDD" id="cd00798">
    <property type="entry name" value="INT_XerDC_C"/>
    <property type="match status" value="1"/>
</dbReference>
<dbReference type="PANTHER" id="PTHR30349:SF77">
    <property type="entry name" value="TYROSINE RECOMBINASE XERC"/>
    <property type="match status" value="1"/>
</dbReference>
<dbReference type="InterPro" id="IPR050090">
    <property type="entry name" value="Tyrosine_recombinase_XerCD"/>
</dbReference>
<dbReference type="GO" id="GO:0006310">
    <property type="term" value="P:DNA recombination"/>
    <property type="evidence" value="ECO:0007669"/>
    <property type="project" value="UniProtKB-KW"/>
</dbReference>
<feature type="domain" description="Core-binding (CB)" evidence="10">
    <location>
        <begin position="1"/>
        <end position="52"/>
    </location>
</feature>
<dbReference type="Gene3D" id="1.10.150.130">
    <property type="match status" value="1"/>
</dbReference>
<dbReference type="InterPro" id="IPR013762">
    <property type="entry name" value="Integrase-like_cat_sf"/>
</dbReference>
<evidence type="ECO:0008006" key="12">
    <source>
        <dbReference type="Google" id="ProtNLM"/>
    </source>
</evidence>
<dbReference type="PANTHER" id="PTHR30349">
    <property type="entry name" value="PHAGE INTEGRASE-RELATED"/>
    <property type="match status" value="1"/>
</dbReference>
<keyword evidence="7" id="KW-0233">DNA recombination</keyword>
<keyword evidence="4" id="KW-0159">Chromosome partition</keyword>
<protein>
    <recommendedName>
        <fullName evidence="12">Tyr recombinase domain-containing protein</fullName>
    </recommendedName>
</protein>
<evidence type="ECO:0000256" key="6">
    <source>
        <dbReference type="ARBA" id="ARBA00023125"/>
    </source>
</evidence>
<evidence type="ECO:0000256" key="5">
    <source>
        <dbReference type="ARBA" id="ARBA00022908"/>
    </source>
</evidence>
<evidence type="ECO:0000256" key="4">
    <source>
        <dbReference type="ARBA" id="ARBA00022829"/>
    </source>
</evidence>
<evidence type="ECO:0000256" key="1">
    <source>
        <dbReference type="ARBA" id="ARBA00004496"/>
    </source>
</evidence>
<evidence type="ECO:0000313" key="11">
    <source>
        <dbReference type="EMBL" id="GAH45208.1"/>
    </source>
</evidence>
<dbReference type="NCBIfam" id="NF001399">
    <property type="entry name" value="PRK00283.1"/>
    <property type="match status" value="1"/>
</dbReference>
<dbReference type="EMBL" id="BARU01011477">
    <property type="protein sequence ID" value="GAH45208.1"/>
    <property type="molecule type" value="Genomic_DNA"/>
</dbReference>
<keyword evidence="8" id="KW-0131">Cell cycle</keyword>
<feature type="non-terminal residue" evidence="11">
    <location>
        <position position="1"/>
    </location>
</feature>
<evidence type="ECO:0000259" key="10">
    <source>
        <dbReference type="PROSITE" id="PS51900"/>
    </source>
</evidence>
<dbReference type="GO" id="GO:0051301">
    <property type="term" value="P:cell division"/>
    <property type="evidence" value="ECO:0007669"/>
    <property type="project" value="UniProtKB-KW"/>
</dbReference>
<evidence type="ECO:0000256" key="3">
    <source>
        <dbReference type="ARBA" id="ARBA00022618"/>
    </source>
</evidence>
<dbReference type="InterPro" id="IPR023009">
    <property type="entry name" value="Tyrosine_recombinase_XerC/XerD"/>
</dbReference>
<dbReference type="InterPro" id="IPR002104">
    <property type="entry name" value="Integrase_catalytic"/>
</dbReference>
<dbReference type="InterPro" id="IPR044068">
    <property type="entry name" value="CB"/>
</dbReference>
<reference evidence="11" key="1">
    <citation type="journal article" date="2014" name="Front. Microbiol.">
        <title>High frequency of phylogenetically diverse reductive dehalogenase-homologous genes in deep subseafloor sedimentary metagenomes.</title>
        <authorList>
            <person name="Kawai M."/>
            <person name="Futagami T."/>
            <person name="Toyoda A."/>
            <person name="Takaki Y."/>
            <person name="Nishi S."/>
            <person name="Hori S."/>
            <person name="Arai W."/>
            <person name="Tsubouchi T."/>
            <person name="Morono Y."/>
            <person name="Uchiyama I."/>
            <person name="Ito T."/>
            <person name="Fujiyama A."/>
            <person name="Inagaki F."/>
            <person name="Takami H."/>
        </authorList>
    </citation>
    <scope>NUCLEOTIDE SEQUENCE</scope>
    <source>
        <strain evidence="11">Expedition CK06-06</strain>
    </source>
</reference>
<organism evidence="11">
    <name type="scientific">marine sediment metagenome</name>
    <dbReference type="NCBI Taxonomy" id="412755"/>
    <lineage>
        <taxon>unclassified sequences</taxon>
        <taxon>metagenomes</taxon>
        <taxon>ecological metagenomes</taxon>
    </lineage>
</organism>
<evidence type="ECO:0000256" key="7">
    <source>
        <dbReference type="ARBA" id="ARBA00023172"/>
    </source>
</evidence>
<dbReference type="Gene3D" id="1.10.443.10">
    <property type="entry name" value="Intergrase catalytic core"/>
    <property type="match status" value="1"/>
</dbReference>
<dbReference type="GO" id="GO:0003677">
    <property type="term" value="F:DNA binding"/>
    <property type="evidence" value="ECO:0007669"/>
    <property type="project" value="UniProtKB-KW"/>
</dbReference>
<dbReference type="GO" id="GO:0007059">
    <property type="term" value="P:chromosome segregation"/>
    <property type="evidence" value="ECO:0007669"/>
    <property type="project" value="UniProtKB-KW"/>
</dbReference>
<name>X1HIR9_9ZZZZ</name>
<comment type="caution">
    <text evidence="11">The sequence shown here is derived from an EMBL/GenBank/DDBJ whole genome shotgun (WGS) entry which is preliminary data.</text>
</comment>
<dbReference type="SUPFAM" id="SSF56349">
    <property type="entry name" value="DNA breaking-rejoining enzymes"/>
    <property type="match status" value="1"/>
</dbReference>
<gene>
    <name evidence="11" type="ORF">S03H2_21535</name>
</gene>
<keyword evidence="5" id="KW-0229">DNA integration</keyword>
<dbReference type="GO" id="GO:0005737">
    <property type="term" value="C:cytoplasm"/>
    <property type="evidence" value="ECO:0007669"/>
    <property type="project" value="UniProtKB-SubCell"/>
</dbReference>
<dbReference type="InterPro" id="IPR011010">
    <property type="entry name" value="DNA_brk_join_enz"/>
</dbReference>